<dbReference type="Proteomes" id="UP001295740">
    <property type="component" value="Unassembled WGS sequence"/>
</dbReference>
<dbReference type="PROSITE" id="PS50109">
    <property type="entry name" value="HIS_KIN"/>
    <property type="match status" value="1"/>
</dbReference>
<dbReference type="GO" id="GO:0005886">
    <property type="term" value="C:plasma membrane"/>
    <property type="evidence" value="ECO:0007669"/>
    <property type="project" value="TreeGrafter"/>
</dbReference>
<dbReference type="InterPro" id="IPR003594">
    <property type="entry name" value="HATPase_dom"/>
</dbReference>
<dbReference type="GO" id="GO:0009927">
    <property type="term" value="F:histidine phosphotransfer kinase activity"/>
    <property type="evidence" value="ECO:0007669"/>
    <property type="project" value="TreeGrafter"/>
</dbReference>
<organism evidence="9 10">
    <name type="scientific">Anthostomella pinea</name>
    <dbReference type="NCBI Taxonomy" id="933095"/>
    <lineage>
        <taxon>Eukaryota</taxon>
        <taxon>Fungi</taxon>
        <taxon>Dikarya</taxon>
        <taxon>Ascomycota</taxon>
        <taxon>Pezizomycotina</taxon>
        <taxon>Sordariomycetes</taxon>
        <taxon>Xylariomycetidae</taxon>
        <taxon>Xylariales</taxon>
        <taxon>Xylariaceae</taxon>
        <taxon>Anthostomella</taxon>
    </lineage>
</organism>
<dbReference type="PRINTS" id="PR00344">
    <property type="entry name" value="BCTRLSENSOR"/>
</dbReference>
<dbReference type="InterPro" id="IPR011006">
    <property type="entry name" value="CheY-like_superfamily"/>
</dbReference>
<dbReference type="InterPro" id="IPR036097">
    <property type="entry name" value="HisK_dim/P_sf"/>
</dbReference>
<dbReference type="SMART" id="SM00448">
    <property type="entry name" value="REC"/>
    <property type="match status" value="1"/>
</dbReference>
<evidence type="ECO:0000256" key="2">
    <source>
        <dbReference type="ARBA" id="ARBA00012438"/>
    </source>
</evidence>
<feature type="domain" description="Histidine kinase" evidence="7">
    <location>
        <begin position="408"/>
        <end position="647"/>
    </location>
</feature>
<dbReference type="SUPFAM" id="SSF47384">
    <property type="entry name" value="Homodimeric domain of signal transducing histidine kinase"/>
    <property type="match status" value="1"/>
</dbReference>
<dbReference type="SUPFAM" id="SSF55781">
    <property type="entry name" value="GAF domain-like"/>
    <property type="match status" value="1"/>
</dbReference>
<dbReference type="AlphaFoldDB" id="A0AAI8VEZ4"/>
<evidence type="ECO:0000259" key="7">
    <source>
        <dbReference type="PROSITE" id="PS50109"/>
    </source>
</evidence>
<dbReference type="PANTHER" id="PTHR43047:SF72">
    <property type="entry name" value="OSMOSENSING HISTIDINE PROTEIN KINASE SLN1"/>
    <property type="match status" value="1"/>
</dbReference>
<protein>
    <recommendedName>
        <fullName evidence="2">histidine kinase</fullName>
        <ecNumber evidence="2">2.7.13.3</ecNumber>
    </recommendedName>
</protein>
<dbReference type="GO" id="GO:0000155">
    <property type="term" value="F:phosphorelay sensor kinase activity"/>
    <property type="evidence" value="ECO:0007669"/>
    <property type="project" value="InterPro"/>
</dbReference>
<evidence type="ECO:0000313" key="9">
    <source>
        <dbReference type="EMBL" id="CAJ2503157.1"/>
    </source>
</evidence>
<proteinExistence type="predicted"/>
<dbReference type="InterPro" id="IPR001789">
    <property type="entry name" value="Sig_transdc_resp-reg_receiver"/>
</dbReference>
<keyword evidence="4" id="KW-0808">Transferase</keyword>
<sequence length="951" mass="105035">MDGHAPVPYFPRSGSKDNVNILTQTLPERPTSIGPVCDAAHSKVPLPSFDESVHTQSFGGLSDEGEAIEPCRPAHFEEGYLFPYLTQNERLRLTMFWYHTRGIEQDDQFVAKIDALVKGLQQAIGWEYAMAGIMSEHTYTRLATANLPLAILPRRESTCSHTINQAPNSVLMVTDMSKDWRFQRSPPVEVGGIKAYAGTQLRLKADDGNEVALGALCVASTSPQPPLSQDQRDFLVRFAELISSLISSYARQRRLKERQRMSDMLSELQHMVGDEDYEASAIGFIQQAYPDAHISIQVATDNQLSVQDRPGISLSAVHHGLWEDTALIEQIITTSNFERLRSDQTVRAIVARCRSSDTFVVVASRDIQHVLDDFDSWFISEAASIIADTLQKRALQRALDARENFLRGITHQLRTPIHGILGAAELLAEEIAAGRSPDAPDAPVDRGMISTSPFACLATIKTSGQELIGTVNNILKHNHWVDGLRQSQPSPYDLNDLENDVMPGILSLVHPEHLRSLSIEFRNELDSAHCILQTDVQLLKDCLQAVVLNAVQSVSGSDAGSVTVTVRSIPDFTELLFDVVDNGCGIDPAHHDLIFRPYEKTDHNKPGAGLGLTLASQIARALNGSVELVSSTPGTGTNFEIAFRDPILSGSNASASTKAMDLEYLPRTFKAIRSDAGSNHFIDHTARYLERNGFQRESDDNLDVGIVLTNLYPADAASQIRIFSHHKAVVVRHVVDDYGFVPDIPGTVTISGPLHTQRLGQMLLQANRLRKDLLDNLIQQQTTTKECAEPEADAGETMSAPAPDIAALSLVGDGDYRNRSPRALLVDDNLVNLRILQMFCQKRKIPYITAMNGHEAVERFVKAAEDKDEEAITVVLMDLQMPHCDGIQATSAIRVYEQEHNRCRSAIFMVTGQDSEKDKSDSQRAGADEYLVKPVGPSVFDKFIRKYSAHI</sequence>
<dbReference type="EMBL" id="CAUWAG010000004">
    <property type="protein sequence ID" value="CAJ2503157.1"/>
    <property type="molecule type" value="Genomic_DNA"/>
</dbReference>
<evidence type="ECO:0000313" key="10">
    <source>
        <dbReference type="Proteomes" id="UP001295740"/>
    </source>
</evidence>
<dbReference type="CDD" id="cd00082">
    <property type="entry name" value="HisKA"/>
    <property type="match status" value="1"/>
</dbReference>
<dbReference type="PANTHER" id="PTHR43047">
    <property type="entry name" value="TWO-COMPONENT HISTIDINE PROTEIN KINASE"/>
    <property type="match status" value="1"/>
</dbReference>
<dbReference type="Pfam" id="PF00512">
    <property type="entry name" value="HisKA"/>
    <property type="match status" value="1"/>
</dbReference>
<dbReference type="CDD" id="cd17546">
    <property type="entry name" value="REC_hyHK_CKI1_RcsC-like"/>
    <property type="match status" value="1"/>
</dbReference>
<dbReference type="SUPFAM" id="SSF52172">
    <property type="entry name" value="CheY-like"/>
    <property type="match status" value="1"/>
</dbReference>
<dbReference type="SMART" id="SM00387">
    <property type="entry name" value="HATPase_c"/>
    <property type="match status" value="1"/>
</dbReference>
<comment type="caution">
    <text evidence="9">The sequence shown here is derived from an EMBL/GenBank/DDBJ whole genome shotgun (WGS) entry which is preliminary data.</text>
</comment>
<dbReference type="Gene3D" id="3.40.50.2300">
    <property type="match status" value="1"/>
</dbReference>
<gene>
    <name evidence="9" type="ORF">KHLLAP_LOCUS3625</name>
</gene>
<evidence type="ECO:0000259" key="8">
    <source>
        <dbReference type="PROSITE" id="PS50110"/>
    </source>
</evidence>
<dbReference type="EC" id="2.7.13.3" evidence="2"/>
<evidence type="ECO:0000256" key="4">
    <source>
        <dbReference type="ARBA" id="ARBA00022679"/>
    </source>
</evidence>
<keyword evidence="3 6" id="KW-0597">Phosphoprotein</keyword>
<dbReference type="InterPro" id="IPR036890">
    <property type="entry name" value="HATPase_C_sf"/>
</dbReference>
<feature type="domain" description="Response regulatory" evidence="8">
    <location>
        <begin position="822"/>
        <end position="948"/>
    </location>
</feature>
<dbReference type="Pfam" id="PF02518">
    <property type="entry name" value="HATPase_c"/>
    <property type="match status" value="1"/>
</dbReference>
<evidence type="ECO:0000256" key="5">
    <source>
        <dbReference type="ARBA" id="ARBA00022777"/>
    </source>
</evidence>
<dbReference type="Pfam" id="PF00072">
    <property type="entry name" value="Response_reg"/>
    <property type="match status" value="1"/>
</dbReference>
<reference evidence="9" key="1">
    <citation type="submission" date="2023-10" db="EMBL/GenBank/DDBJ databases">
        <authorList>
            <person name="Hackl T."/>
        </authorList>
    </citation>
    <scope>NUCLEOTIDE SEQUENCE</scope>
</reference>
<accession>A0AAI8VEZ4</accession>
<keyword evidence="5" id="KW-0418">Kinase</keyword>
<comment type="catalytic activity">
    <reaction evidence="1">
        <text>ATP + protein L-histidine = ADP + protein N-phospho-L-histidine.</text>
        <dbReference type="EC" id="2.7.13.3"/>
    </reaction>
</comment>
<dbReference type="Gene3D" id="3.30.565.10">
    <property type="entry name" value="Histidine kinase-like ATPase, C-terminal domain"/>
    <property type="match status" value="1"/>
</dbReference>
<evidence type="ECO:0000256" key="6">
    <source>
        <dbReference type="PROSITE-ProRule" id="PRU00169"/>
    </source>
</evidence>
<feature type="modified residue" description="4-aspartylphosphate" evidence="6">
    <location>
        <position position="878"/>
    </location>
</feature>
<evidence type="ECO:0000256" key="3">
    <source>
        <dbReference type="ARBA" id="ARBA00022553"/>
    </source>
</evidence>
<evidence type="ECO:0000256" key="1">
    <source>
        <dbReference type="ARBA" id="ARBA00000085"/>
    </source>
</evidence>
<dbReference type="InterPro" id="IPR005467">
    <property type="entry name" value="His_kinase_dom"/>
</dbReference>
<dbReference type="InterPro" id="IPR003661">
    <property type="entry name" value="HisK_dim/P_dom"/>
</dbReference>
<dbReference type="SUPFAM" id="SSF55874">
    <property type="entry name" value="ATPase domain of HSP90 chaperone/DNA topoisomerase II/histidine kinase"/>
    <property type="match status" value="1"/>
</dbReference>
<dbReference type="PROSITE" id="PS50110">
    <property type="entry name" value="RESPONSE_REGULATORY"/>
    <property type="match status" value="1"/>
</dbReference>
<dbReference type="Gene3D" id="1.10.287.130">
    <property type="match status" value="1"/>
</dbReference>
<name>A0AAI8VEZ4_9PEZI</name>
<keyword evidence="10" id="KW-1185">Reference proteome</keyword>
<dbReference type="InterPro" id="IPR004358">
    <property type="entry name" value="Sig_transdc_His_kin-like_C"/>
</dbReference>